<comment type="cofactor">
    <cofactor evidence="8">
        <name>Mg(2+)</name>
        <dbReference type="ChEBI" id="CHEBI:18420"/>
    </cofactor>
</comment>
<organism evidence="10 11">
    <name type="scientific">Allacma fusca</name>
    <dbReference type="NCBI Taxonomy" id="39272"/>
    <lineage>
        <taxon>Eukaryota</taxon>
        <taxon>Metazoa</taxon>
        <taxon>Ecdysozoa</taxon>
        <taxon>Arthropoda</taxon>
        <taxon>Hexapoda</taxon>
        <taxon>Collembola</taxon>
        <taxon>Symphypleona</taxon>
        <taxon>Sminthuridae</taxon>
        <taxon>Allacma</taxon>
    </lineage>
</organism>
<dbReference type="EC" id="2.7.11.1" evidence="8"/>
<keyword evidence="2 8" id="KW-0808">Transferase</keyword>
<evidence type="ECO:0000256" key="8">
    <source>
        <dbReference type="PIRNR" id="PIRNR038146"/>
    </source>
</evidence>
<dbReference type="InterPro" id="IPR017406">
    <property type="entry name" value="Ser/Thr_kinase_Rio3"/>
</dbReference>
<sequence>MNSKDIKMSSEELEVVEPRPRVSLNDLSPASVEFDSSKSATNCPWANVVQPALQQNATTLNDIMSEQLAGDLQFEEEREFLKELLKSEDPDVKISELMDVPTNSDDCSSDQVIAQMLQMQFNREYDDQIKRVEQKFNGSSKVSVSLSNYMVSPVDDDSDSDEEINYNQKSWDSFEAYQKSFPAMSKAGYVRVNNEVVTKHDMTMSGRRNACRVMEFPPGISTGDGASFDMQLSNKVFNTLKVYSKAEEGRRTRVHDKIDKSTSEMAIDAKTRLLLYKLVNNNILDKVYGIISTGKEAVVLYASGGSLSDETEVVTEIPAECVVKNPRKIIHLWAEKEMHNLNRMNKVGIPCPSVVVLKKHMLVMSFIGKDGQAAPMLKEVKFSQDSEEDMQLLQSAYNQVIESMHKLYKQCSLIHGDLSEYNILWHENKCYFIDVSQSVEPCHPHGLEFLYRDCTNVCNYFAKKGAKDVITPESLFFDISGFKLDGSGAEILNQVRDYEKNLELLTFAKTEKPYPFEYCWEKSQK</sequence>
<dbReference type="Proteomes" id="UP000708208">
    <property type="component" value="Unassembled WGS sequence"/>
</dbReference>
<dbReference type="GO" id="GO:0004674">
    <property type="term" value="F:protein serine/threonine kinase activity"/>
    <property type="evidence" value="ECO:0007669"/>
    <property type="project" value="UniProtKB-KW"/>
</dbReference>
<dbReference type="PROSITE" id="PS50011">
    <property type="entry name" value="PROTEIN_KINASE_DOM"/>
    <property type="match status" value="1"/>
</dbReference>
<evidence type="ECO:0000259" key="9">
    <source>
        <dbReference type="PROSITE" id="PS50011"/>
    </source>
</evidence>
<dbReference type="FunFam" id="1.10.510.10:FF:000254">
    <property type="entry name" value="Serine/threonine-protein kinase RIO3"/>
    <property type="match status" value="1"/>
</dbReference>
<dbReference type="PANTHER" id="PTHR45723">
    <property type="entry name" value="SERINE/THREONINE-PROTEIN KINASE RIO1"/>
    <property type="match status" value="1"/>
</dbReference>
<keyword evidence="5" id="KW-0067">ATP-binding</keyword>
<dbReference type="AlphaFoldDB" id="A0A8J2PUT8"/>
<dbReference type="InterPro" id="IPR000687">
    <property type="entry name" value="RIO_kinase"/>
</dbReference>
<gene>
    <name evidence="10" type="ORF">AFUS01_LOCUS38820</name>
</gene>
<dbReference type="InterPro" id="IPR018935">
    <property type="entry name" value="RIO_kinase_CS"/>
</dbReference>
<keyword evidence="11" id="KW-1185">Reference proteome</keyword>
<dbReference type="EMBL" id="CAJVCH010549391">
    <property type="protein sequence ID" value="CAG7828927.1"/>
    <property type="molecule type" value="Genomic_DNA"/>
</dbReference>
<dbReference type="InterPro" id="IPR000719">
    <property type="entry name" value="Prot_kinase_dom"/>
</dbReference>
<evidence type="ECO:0000256" key="6">
    <source>
        <dbReference type="ARBA" id="ARBA00047899"/>
    </source>
</evidence>
<dbReference type="PROSITE" id="PS01245">
    <property type="entry name" value="RIO1"/>
    <property type="match status" value="1"/>
</dbReference>
<evidence type="ECO:0000256" key="1">
    <source>
        <dbReference type="ARBA" id="ARBA00022527"/>
    </source>
</evidence>
<keyword evidence="1 8" id="KW-0723">Serine/threonine-protein kinase</keyword>
<evidence type="ECO:0000313" key="11">
    <source>
        <dbReference type="Proteomes" id="UP000708208"/>
    </source>
</evidence>
<evidence type="ECO:0000256" key="7">
    <source>
        <dbReference type="ARBA" id="ARBA00048679"/>
    </source>
</evidence>
<feature type="domain" description="Protein kinase" evidence="9">
    <location>
        <begin position="240"/>
        <end position="525"/>
    </location>
</feature>
<comment type="caution">
    <text evidence="10">The sequence shown here is derived from an EMBL/GenBank/DDBJ whole genome shotgun (WGS) entry which is preliminary data.</text>
</comment>
<dbReference type="SMART" id="SM00090">
    <property type="entry name" value="RIO"/>
    <property type="match status" value="1"/>
</dbReference>
<proteinExistence type="inferred from homology"/>
<protein>
    <recommendedName>
        <fullName evidence="8">Serine/threonine-protein kinase RIO3</fullName>
        <ecNumber evidence="8">2.7.11.1</ecNumber>
    </recommendedName>
</protein>
<evidence type="ECO:0000256" key="2">
    <source>
        <dbReference type="ARBA" id="ARBA00022679"/>
    </source>
</evidence>
<evidence type="ECO:0000313" key="10">
    <source>
        <dbReference type="EMBL" id="CAG7828927.1"/>
    </source>
</evidence>
<keyword evidence="4 8" id="KW-0418">Kinase</keyword>
<dbReference type="OrthoDB" id="205248at2759"/>
<comment type="catalytic activity">
    <reaction evidence="7 8">
        <text>L-seryl-[protein] + ATP = O-phospho-L-seryl-[protein] + ADP + H(+)</text>
        <dbReference type="Rhea" id="RHEA:17989"/>
        <dbReference type="Rhea" id="RHEA-COMP:9863"/>
        <dbReference type="Rhea" id="RHEA-COMP:11604"/>
        <dbReference type="ChEBI" id="CHEBI:15378"/>
        <dbReference type="ChEBI" id="CHEBI:29999"/>
        <dbReference type="ChEBI" id="CHEBI:30616"/>
        <dbReference type="ChEBI" id="CHEBI:83421"/>
        <dbReference type="ChEBI" id="CHEBI:456216"/>
        <dbReference type="EC" id="2.7.11.1"/>
    </reaction>
</comment>
<dbReference type="Pfam" id="PF01163">
    <property type="entry name" value="RIO1"/>
    <property type="match status" value="1"/>
</dbReference>
<keyword evidence="8" id="KW-0479">Metal-binding</keyword>
<reference evidence="10" key="1">
    <citation type="submission" date="2021-06" db="EMBL/GenBank/DDBJ databases">
        <authorList>
            <person name="Hodson N. C."/>
            <person name="Mongue J. A."/>
            <person name="Jaron S. K."/>
        </authorList>
    </citation>
    <scope>NUCLEOTIDE SEQUENCE</scope>
</reference>
<comment type="catalytic activity">
    <reaction evidence="6 8">
        <text>L-threonyl-[protein] + ATP = O-phospho-L-threonyl-[protein] + ADP + H(+)</text>
        <dbReference type="Rhea" id="RHEA:46608"/>
        <dbReference type="Rhea" id="RHEA-COMP:11060"/>
        <dbReference type="Rhea" id="RHEA-COMP:11605"/>
        <dbReference type="ChEBI" id="CHEBI:15378"/>
        <dbReference type="ChEBI" id="CHEBI:30013"/>
        <dbReference type="ChEBI" id="CHEBI:30616"/>
        <dbReference type="ChEBI" id="CHEBI:61977"/>
        <dbReference type="ChEBI" id="CHEBI:456216"/>
        <dbReference type="EC" id="2.7.11.1"/>
    </reaction>
</comment>
<dbReference type="InterPro" id="IPR051272">
    <property type="entry name" value="RIO-type_Ser/Thr_kinase"/>
</dbReference>
<accession>A0A8J2PUT8</accession>
<comment type="similarity">
    <text evidence="8">Belongs to the protein kinase superfamily. RIO-type Ser/Thr kinase family.</text>
</comment>
<evidence type="ECO:0000256" key="5">
    <source>
        <dbReference type="ARBA" id="ARBA00022840"/>
    </source>
</evidence>
<dbReference type="PIRSF" id="PIRSF038146">
    <property type="entry name" value="Ser/Thr_PK_RIO3"/>
    <property type="match status" value="1"/>
</dbReference>
<evidence type="ECO:0000256" key="3">
    <source>
        <dbReference type="ARBA" id="ARBA00022741"/>
    </source>
</evidence>
<dbReference type="GO" id="GO:0005524">
    <property type="term" value="F:ATP binding"/>
    <property type="evidence" value="ECO:0007669"/>
    <property type="project" value="UniProtKB-KW"/>
</dbReference>
<keyword evidence="3 8" id="KW-0547">Nucleotide-binding</keyword>
<keyword evidence="8" id="KW-0460">Magnesium</keyword>
<dbReference type="InterPro" id="IPR018934">
    <property type="entry name" value="RIO_dom"/>
</dbReference>
<name>A0A8J2PUT8_9HEXA</name>
<evidence type="ECO:0000256" key="4">
    <source>
        <dbReference type="ARBA" id="ARBA00022777"/>
    </source>
</evidence>